<protein>
    <submittedName>
        <fullName evidence="2">Uncharacterized protein</fullName>
    </submittedName>
</protein>
<dbReference type="AlphaFoldDB" id="A0A1J4J167"/>
<gene>
    <name evidence="2" type="ORF">TRFO_40379</name>
</gene>
<feature type="coiled-coil region" evidence="1">
    <location>
        <begin position="54"/>
        <end position="81"/>
    </location>
</feature>
<evidence type="ECO:0000313" key="3">
    <source>
        <dbReference type="Proteomes" id="UP000179807"/>
    </source>
</evidence>
<name>A0A1J4J167_9EUKA</name>
<keyword evidence="3" id="KW-1185">Reference proteome</keyword>
<proteinExistence type="predicted"/>
<dbReference type="EMBL" id="MLAK01001411">
    <property type="protein sequence ID" value="OHS93342.1"/>
    <property type="molecule type" value="Genomic_DNA"/>
</dbReference>
<evidence type="ECO:0000313" key="2">
    <source>
        <dbReference type="EMBL" id="OHS93342.1"/>
    </source>
</evidence>
<reference evidence="2" key="1">
    <citation type="submission" date="2016-10" db="EMBL/GenBank/DDBJ databases">
        <authorList>
            <person name="Benchimol M."/>
            <person name="Almeida L.G."/>
            <person name="Vasconcelos A.T."/>
            <person name="Perreira-Neves A."/>
            <person name="Rosa I.A."/>
            <person name="Tasca T."/>
            <person name="Bogo M.R."/>
            <person name="de Souza W."/>
        </authorList>
    </citation>
    <scope>NUCLEOTIDE SEQUENCE [LARGE SCALE GENOMIC DNA]</scope>
    <source>
        <strain evidence="2">K</strain>
    </source>
</reference>
<accession>A0A1J4J167</accession>
<sequence>MNIARQVPPLDSQVNLGDRKGIPTPDAITRLSGVRVTGILSEIASINSFAIDIFEDINEEIQKANGKIKNVQEKMEIIQKLFFADSLSFHESDPEKNIFTKKLYKQKDFEKRAKIIFNTNDDHYYQSKINEIQFDVYEPKKTSDSKSNEATTFAYEYQYLNYSVDLMNGK</sequence>
<evidence type="ECO:0000256" key="1">
    <source>
        <dbReference type="SAM" id="Coils"/>
    </source>
</evidence>
<dbReference type="GeneID" id="94847872"/>
<dbReference type="VEuPathDB" id="TrichDB:TRFO_40379"/>
<organism evidence="2 3">
    <name type="scientific">Tritrichomonas foetus</name>
    <dbReference type="NCBI Taxonomy" id="1144522"/>
    <lineage>
        <taxon>Eukaryota</taxon>
        <taxon>Metamonada</taxon>
        <taxon>Parabasalia</taxon>
        <taxon>Tritrichomonadida</taxon>
        <taxon>Tritrichomonadidae</taxon>
        <taxon>Tritrichomonas</taxon>
    </lineage>
</organism>
<keyword evidence="1" id="KW-0175">Coiled coil</keyword>
<dbReference type="OrthoDB" id="1060785at2759"/>
<dbReference type="RefSeq" id="XP_068346479.1">
    <property type="nucleotide sequence ID" value="XM_068513168.1"/>
</dbReference>
<dbReference type="Proteomes" id="UP000179807">
    <property type="component" value="Unassembled WGS sequence"/>
</dbReference>
<comment type="caution">
    <text evidence="2">The sequence shown here is derived from an EMBL/GenBank/DDBJ whole genome shotgun (WGS) entry which is preliminary data.</text>
</comment>